<dbReference type="PANTHER" id="PTHR42910:SF1">
    <property type="entry name" value="MAJOR FACILITATOR SUPERFAMILY (MFS) PROFILE DOMAIN-CONTAINING PROTEIN"/>
    <property type="match status" value="1"/>
</dbReference>
<dbReference type="AlphaFoldDB" id="A0A5E7R0Z8"/>
<organism evidence="5 6">
    <name type="scientific">Pseudomonas fluorescens</name>
    <dbReference type="NCBI Taxonomy" id="294"/>
    <lineage>
        <taxon>Bacteria</taxon>
        <taxon>Pseudomonadati</taxon>
        <taxon>Pseudomonadota</taxon>
        <taxon>Gammaproteobacteria</taxon>
        <taxon>Pseudomonadales</taxon>
        <taxon>Pseudomonadaceae</taxon>
        <taxon>Pseudomonas</taxon>
    </lineage>
</organism>
<accession>A0A5E7R0Z8</accession>
<keyword evidence="2 4" id="KW-1133">Transmembrane helix</keyword>
<evidence type="ECO:0000256" key="1">
    <source>
        <dbReference type="ARBA" id="ARBA00022692"/>
    </source>
</evidence>
<name>A0A5E7R0Z8_PSEFL</name>
<dbReference type="InterPro" id="IPR011701">
    <property type="entry name" value="MFS"/>
</dbReference>
<gene>
    <name evidence="5" type="ORF">PS922_00203</name>
</gene>
<dbReference type="PANTHER" id="PTHR42910">
    <property type="entry name" value="TRANSPORTER SCO4007-RELATED"/>
    <property type="match status" value="1"/>
</dbReference>
<keyword evidence="1 4" id="KW-0812">Transmembrane</keyword>
<evidence type="ECO:0000313" key="5">
    <source>
        <dbReference type="EMBL" id="VVP68046.1"/>
    </source>
</evidence>
<dbReference type="Gene3D" id="1.20.1250.20">
    <property type="entry name" value="MFS general substrate transporter like domains"/>
    <property type="match status" value="1"/>
</dbReference>
<feature type="transmembrane region" description="Helical" evidence="4">
    <location>
        <begin position="101"/>
        <end position="119"/>
    </location>
</feature>
<dbReference type="SUPFAM" id="SSF103473">
    <property type="entry name" value="MFS general substrate transporter"/>
    <property type="match status" value="1"/>
</dbReference>
<dbReference type="EMBL" id="CABVJB010000001">
    <property type="protein sequence ID" value="VVP68046.1"/>
    <property type="molecule type" value="Genomic_DNA"/>
</dbReference>
<feature type="transmembrane region" description="Helical" evidence="4">
    <location>
        <begin position="125"/>
        <end position="148"/>
    </location>
</feature>
<evidence type="ECO:0000256" key="3">
    <source>
        <dbReference type="ARBA" id="ARBA00023136"/>
    </source>
</evidence>
<dbReference type="Pfam" id="PF07690">
    <property type="entry name" value="MFS_1"/>
    <property type="match status" value="1"/>
</dbReference>
<reference evidence="5 6" key="1">
    <citation type="submission" date="2019-09" db="EMBL/GenBank/DDBJ databases">
        <authorList>
            <person name="Chandra G."/>
            <person name="Truman W A."/>
        </authorList>
    </citation>
    <scope>NUCLEOTIDE SEQUENCE [LARGE SCALE GENOMIC DNA]</scope>
    <source>
        <strain evidence="5">PS922</strain>
    </source>
</reference>
<sequence>MTFCRALFIPRHRIIGAEISSTLHAQLAIEKSKRNPVVRRFAKNISLAILTLSWLPIAFAQSSLIALVCGVVLLDFAVQAVHVTNQSLIFAARPDAHSRMVGAYMCFYSVGSALGAAAATQVYALWGWIAVSLLGASISVTALVLWLFTFQLSTGPKADHAPESSIDLQLMQKKPQ</sequence>
<evidence type="ECO:0000313" key="6">
    <source>
        <dbReference type="Proteomes" id="UP000325565"/>
    </source>
</evidence>
<dbReference type="GO" id="GO:0022857">
    <property type="term" value="F:transmembrane transporter activity"/>
    <property type="evidence" value="ECO:0007669"/>
    <property type="project" value="InterPro"/>
</dbReference>
<keyword evidence="3 4" id="KW-0472">Membrane</keyword>
<evidence type="ECO:0000256" key="4">
    <source>
        <dbReference type="SAM" id="Phobius"/>
    </source>
</evidence>
<proteinExistence type="predicted"/>
<dbReference type="InterPro" id="IPR036259">
    <property type="entry name" value="MFS_trans_sf"/>
</dbReference>
<protein>
    <recommendedName>
        <fullName evidence="7">Major facilitator transporter</fullName>
    </recommendedName>
</protein>
<evidence type="ECO:0008006" key="7">
    <source>
        <dbReference type="Google" id="ProtNLM"/>
    </source>
</evidence>
<dbReference type="Proteomes" id="UP000325565">
    <property type="component" value="Unassembled WGS sequence"/>
</dbReference>
<evidence type="ECO:0000256" key="2">
    <source>
        <dbReference type="ARBA" id="ARBA00022989"/>
    </source>
</evidence>